<accession>A0A1I2MBI3</accession>
<dbReference type="RefSeq" id="WP_090723916.1">
    <property type="nucleotide sequence ID" value="NZ_FOOU01000001.1"/>
</dbReference>
<sequence length="101" mass="11044">MTNNIDMQKPLEAVKTLMALQTATISQSVELQKKAGEDLASFFKTEVEKAKELKTPEDVVKFNVAANTALFEILKAQGEAFTAFATSASKNAMEEVQKMGK</sequence>
<evidence type="ECO:0000313" key="2">
    <source>
        <dbReference type="Proteomes" id="UP000198623"/>
    </source>
</evidence>
<proteinExistence type="predicted"/>
<dbReference type="Proteomes" id="UP000198623">
    <property type="component" value="Unassembled WGS sequence"/>
</dbReference>
<name>A0A1I2MBI3_9GAMM</name>
<gene>
    <name evidence="1" type="ORF">SAMN05216175_101510</name>
</gene>
<dbReference type="AlphaFoldDB" id="A0A1I2MBI3"/>
<dbReference type="EMBL" id="FOOU01000001">
    <property type="protein sequence ID" value="SFF88268.1"/>
    <property type="molecule type" value="Genomic_DNA"/>
</dbReference>
<dbReference type="OrthoDB" id="6120763at2"/>
<reference evidence="2" key="1">
    <citation type="submission" date="2016-10" db="EMBL/GenBank/DDBJ databases">
        <authorList>
            <person name="Varghese N."/>
            <person name="Submissions S."/>
        </authorList>
    </citation>
    <scope>NUCLEOTIDE SEQUENCE [LARGE SCALE GENOMIC DNA]</scope>
    <source>
        <strain evidence="2">CGMCC 1.10971</strain>
    </source>
</reference>
<keyword evidence="2" id="KW-1185">Reference proteome</keyword>
<dbReference type="STRING" id="1045558.SAMN05216175_101510"/>
<protein>
    <submittedName>
        <fullName evidence="1">DNA phosphorothioation-dependent restriction protein DptG</fullName>
    </submittedName>
</protein>
<evidence type="ECO:0000313" key="1">
    <source>
        <dbReference type="EMBL" id="SFF88268.1"/>
    </source>
</evidence>
<organism evidence="1 2">
    <name type="scientific">Neptunomonas qingdaonensis</name>
    <dbReference type="NCBI Taxonomy" id="1045558"/>
    <lineage>
        <taxon>Bacteria</taxon>
        <taxon>Pseudomonadati</taxon>
        <taxon>Pseudomonadota</taxon>
        <taxon>Gammaproteobacteria</taxon>
        <taxon>Oceanospirillales</taxon>
        <taxon>Oceanospirillaceae</taxon>
        <taxon>Neptunomonas</taxon>
    </lineage>
</organism>